<proteinExistence type="predicted"/>
<dbReference type="RefSeq" id="WP_230057354.1">
    <property type="nucleotide sequence ID" value="NZ_CAJHOE010000005.1"/>
</dbReference>
<dbReference type="InterPro" id="IPR052906">
    <property type="entry name" value="Type_IV_Methyl-Rstrct_Enzyme"/>
</dbReference>
<dbReference type="Pfam" id="PF14338">
    <property type="entry name" value="Mrr_N"/>
    <property type="match status" value="1"/>
</dbReference>
<dbReference type="Gene3D" id="3.40.1350.10">
    <property type="match status" value="1"/>
</dbReference>
<dbReference type="Pfam" id="PF04471">
    <property type="entry name" value="Mrr_cat"/>
    <property type="match status" value="1"/>
</dbReference>
<dbReference type="EMBL" id="CAJHOE010000005">
    <property type="protein sequence ID" value="CAD7289025.1"/>
    <property type="molecule type" value="Genomic_DNA"/>
</dbReference>
<gene>
    <name evidence="3" type="primary">mrr</name>
    <name evidence="3" type="ORF">LMG8286_01611</name>
</gene>
<reference evidence="3 4" key="1">
    <citation type="submission" date="2020-11" db="EMBL/GenBank/DDBJ databases">
        <authorList>
            <person name="Peeters C."/>
        </authorList>
    </citation>
    <scope>NUCLEOTIDE SEQUENCE [LARGE SCALE GENOMIC DNA]</scope>
    <source>
        <strain evidence="3 4">LMG 8286</strain>
    </source>
</reference>
<name>A0ABN7K9A6_9BACT</name>
<evidence type="ECO:0000313" key="4">
    <source>
        <dbReference type="Proteomes" id="UP000789359"/>
    </source>
</evidence>
<dbReference type="PANTHER" id="PTHR30015:SF7">
    <property type="entry name" value="TYPE IV METHYL-DIRECTED RESTRICTION ENZYME ECOKMRR"/>
    <property type="match status" value="1"/>
</dbReference>
<organism evidence="3 4">
    <name type="scientific">Campylobacter suis</name>
    <dbReference type="NCBI Taxonomy" id="2790657"/>
    <lineage>
        <taxon>Bacteria</taxon>
        <taxon>Pseudomonadati</taxon>
        <taxon>Campylobacterota</taxon>
        <taxon>Epsilonproteobacteria</taxon>
        <taxon>Campylobacterales</taxon>
        <taxon>Campylobacteraceae</taxon>
        <taxon>Campylobacter</taxon>
    </lineage>
</organism>
<dbReference type="InterPro" id="IPR011856">
    <property type="entry name" value="tRNA_endonuc-like_dom_sf"/>
</dbReference>
<evidence type="ECO:0000313" key="3">
    <source>
        <dbReference type="EMBL" id="CAD7289025.1"/>
    </source>
</evidence>
<sequence length="302" mass="34085">MIPNFKEMMFPILEFLGKKGSANRQEIIGFVADFFKFSEEDKKEKTSNGTVTYVNRADWAVAYLANNKRILELPKSKILAKKTDGMRGRYEITESGKKLLSQKNAEQKFQNWYQDVYGAKISLSKNTANQDDEKTPIENILSISNELTQNLKSQILNEISSKNPRFFEFFVLLLLEKIGYGVGKLTKNGSDGGIDGIIDEDELGLSKVYIQAKNWQGSVSRPEIQKFVGAISDKATKKGIFITTSNFTKEAISYANGIQSHTISLIDGDRLSELAIKYKIGIQIRQNIEICDIDTDFFDNIV</sequence>
<keyword evidence="4" id="KW-1185">Reference proteome</keyword>
<feature type="domain" description="Restriction endonuclease type IV Mrr" evidence="1">
    <location>
        <begin position="163"/>
        <end position="274"/>
    </location>
</feature>
<accession>A0ABN7K9A6</accession>
<comment type="caution">
    <text evidence="3">The sequence shown here is derived from an EMBL/GenBank/DDBJ whole genome shotgun (WGS) entry which is preliminary data.</text>
</comment>
<dbReference type="InterPro" id="IPR025745">
    <property type="entry name" value="Mrr-like_N_dom"/>
</dbReference>
<evidence type="ECO:0000259" key="2">
    <source>
        <dbReference type="Pfam" id="PF14338"/>
    </source>
</evidence>
<dbReference type="PANTHER" id="PTHR30015">
    <property type="entry name" value="MRR RESTRICTION SYSTEM PROTEIN"/>
    <property type="match status" value="1"/>
</dbReference>
<protein>
    <submittedName>
        <fullName evidence="3">Mrr restriction system protein</fullName>
    </submittedName>
</protein>
<dbReference type="InterPro" id="IPR007560">
    <property type="entry name" value="Restrct_endonuc_IV_Mrr"/>
</dbReference>
<dbReference type="SUPFAM" id="SSF52980">
    <property type="entry name" value="Restriction endonuclease-like"/>
    <property type="match status" value="1"/>
</dbReference>
<dbReference type="Proteomes" id="UP000789359">
    <property type="component" value="Unassembled WGS sequence"/>
</dbReference>
<evidence type="ECO:0000259" key="1">
    <source>
        <dbReference type="Pfam" id="PF04471"/>
    </source>
</evidence>
<feature type="domain" description="Restriction system protein Mrr-like N-terminal" evidence="2">
    <location>
        <begin position="5"/>
        <end position="101"/>
    </location>
</feature>
<dbReference type="InterPro" id="IPR011335">
    <property type="entry name" value="Restrct_endonuc-II-like"/>
</dbReference>